<proteinExistence type="inferred from homology"/>
<feature type="domain" description="Non-structural maintenance of chromosome element 4 C-terminal" evidence="8">
    <location>
        <begin position="141"/>
        <end position="223"/>
    </location>
</feature>
<dbReference type="OMA" id="VAPIMSH"/>
<evidence type="ECO:0000313" key="9">
    <source>
        <dbReference type="EMBL" id="PRQ35481.1"/>
    </source>
</evidence>
<dbReference type="Pfam" id="PF08743">
    <property type="entry name" value="Nse4_C"/>
    <property type="match status" value="1"/>
</dbReference>
<dbReference type="EMBL" id="PDCK01000043">
    <property type="protein sequence ID" value="PRQ35481.1"/>
    <property type="molecule type" value="Genomic_DNA"/>
</dbReference>
<evidence type="ECO:0000256" key="6">
    <source>
        <dbReference type="ARBA" id="ARBA00023242"/>
    </source>
</evidence>
<dbReference type="GO" id="GO:0006310">
    <property type="term" value="P:DNA recombination"/>
    <property type="evidence" value="ECO:0007669"/>
    <property type="project" value="UniProtKB-UniRule"/>
</dbReference>
<organism evidence="9 10">
    <name type="scientific">Rosa chinensis</name>
    <name type="common">China rose</name>
    <dbReference type="NCBI Taxonomy" id="74649"/>
    <lineage>
        <taxon>Eukaryota</taxon>
        <taxon>Viridiplantae</taxon>
        <taxon>Streptophyta</taxon>
        <taxon>Embryophyta</taxon>
        <taxon>Tracheophyta</taxon>
        <taxon>Spermatophyta</taxon>
        <taxon>Magnoliopsida</taxon>
        <taxon>eudicotyledons</taxon>
        <taxon>Gunneridae</taxon>
        <taxon>Pentapetalae</taxon>
        <taxon>rosids</taxon>
        <taxon>fabids</taxon>
        <taxon>Rosales</taxon>
        <taxon>Rosaceae</taxon>
        <taxon>Rosoideae</taxon>
        <taxon>Rosoideae incertae sedis</taxon>
        <taxon>Rosa</taxon>
    </lineage>
</organism>
<evidence type="ECO:0000256" key="7">
    <source>
        <dbReference type="RuleBase" id="RU365071"/>
    </source>
</evidence>
<dbReference type="STRING" id="74649.A0A2P6QMT2"/>
<dbReference type="InterPro" id="IPR027786">
    <property type="entry name" value="Nse4/EID"/>
</dbReference>
<evidence type="ECO:0000259" key="8">
    <source>
        <dbReference type="Pfam" id="PF08743"/>
    </source>
</evidence>
<dbReference type="InterPro" id="IPR014854">
    <property type="entry name" value="Nse4_C"/>
</dbReference>
<reference evidence="9 10" key="1">
    <citation type="journal article" date="2018" name="Nat. Genet.">
        <title>The Rosa genome provides new insights in the design of modern roses.</title>
        <authorList>
            <person name="Bendahmane M."/>
        </authorList>
    </citation>
    <scope>NUCLEOTIDE SEQUENCE [LARGE SCALE GENOMIC DNA]</scope>
    <source>
        <strain evidence="10">cv. Old Blush</strain>
    </source>
</reference>
<comment type="function">
    <text evidence="7">Component of the SMC5-SMC6 complex, that promotes sister chromatid alignment after DNA damage and facilitates double-stranded DNA breaks (DSBs) repair via homologous recombination between sister chromatids.</text>
</comment>
<dbReference type="Gramene" id="PRQ35481">
    <property type="protein sequence ID" value="PRQ35481"/>
    <property type="gene ID" value="RchiOBHm_Chr5g0080501"/>
</dbReference>
<evidence type="ECO:0000256" key="2">
    <source>
        <dbReference type="ARBA" id="ARBA00008997"/>
    </source>
</evidence>
<sequence length="235" mass="26204">MSKLPREQVSDAQALLDVTKTVVAPIMSHHNGETTTSDFITSLISNFGQVYRSSVNEDDAHVSLNWKDIGLSVPPTLKRAFGCCTMLGPMDTEYKERKAAVRRTKPTTAHLPTQINEGGEANETDLNMLTMYEILKKKKNVELSCLILNRRSFAQTVENLFALSFLAKDGRVRIAVEANGSHVVSPTNGPVANAVAYHHFVFRFDFKDWKIMTEMVAVGEELMPHRDHTKCTPAP</sequence>
<comment type="similarity">
    <text evidence="2 7">Belongs to the NSE4 family.</text>
</comment>
<evidence type="ECO:0000256" key="1">
    <source>
        <dbReference type="ARBA" id="ARBA00004123"/>
    </source>
</evidence>
<keyword evidence="4 7" id="KW-0233">DNA recombination</keyword>
<dbReference type="AlphaFoldDB" id="A0A2P6QMT2"/>
<evidence type="ECO:0000256" key="5">
    <source>
        <dbReference type="ARBA" id="ARBA00023204"/>
    </source>
</evidence>
<accession>A0A2P6QMT2</accession>
<keyword evidence="5 7" id="KW-0234">DNA repair</keyword>
<keyword evidence="6 7" id="KW-0539">Nucleus</keyword>
<evidence type="ECO:0000256" key="3">
    <source>
        <dbReference type="ARBA" id="ARBA00022763"/>
    </source>
</evidence>
<dbReference type="PANTHER" id="PTHR16140:SF0">
    <property type="entry name" value="NON-STRUCTURAL MAINTENANCE OF CHROMOSOMES ELEMENT 4"/>
    <property type="match status" value="1"/>
</dbReference>
<name>A0A2P6QMT2_ROSCH</name>
<keyword evidence="10" id="KW-1185">Reference proteome</keyword>
<dbReference type="PANTHER" id="PTHR16140">
    <property type="entry name" value="NON-STRUCTURAL MAINTENANCE OF CHROMOSOMES ELEMENT 4"/>
    <property type="match status" value="1"/>
</dbReference>
<protein>
    <recommendedName>
        <fullName evidence="7">Non-structural maintenance of chromosomes element 4</fullName>
    </recommendedName>
</protein>
<evidence type="ECO:0000313" key="10">
    <source>
        <dbReference type="Proteomes" id="UP000238479"/>
    </source>
</evidence>
<keyword evidence="3 7" id="KW-0227">DNA damage</keyword>
<dbReference type="GO" id="GO:0006281">
    <property type="term" value="P:DNA repair"/>
    <property type="evidence" value="ECO:0007669"/>
    <property type="project" value="UniProtKB-UniRule"/>
</dbReference>
<evidence type="ECO:0000256" key="4">
    <source>
        <dbReference type="ARBA" id="ARBA00023172"/>
    </source>
</evidence>
<dbReference type="GO" id="GO:0030915">
    <property type="term" value="C:Smc5-Smc6 complex"/>
    <property type="evidence" value="ECO:0007669"/>
    <property type="project" value="UniProtKB-UniRule"/>
</dbReference>
<comment type="subcellular location">
    <subcellularLocation>
        <location evidence="1 7">Nucleus</location>
    </subcellularLocation>
</comment>
<dbReference type="Proteomes" id="UP000238479">
    <property type="component" value="Chromosome 5"/>
</dbReference>
<dbReference type="GO" id="GO:0005634">
    <property type="term" value="C:nucleus"/>
    <property type="evidence" value="ECO:0007669"/>
    <property type="project" value="UniProtKB-SubCell"/>
</dbReference>
<comment type="caution">
    <text evidence="9">The sequence shown here is derived from an EMBL/GenBank/DDBJ whole genome shotgun (WGS) entry which is preliminary data.</text>
</comment>
<comment type="subunit">
    <text evidence="7">Component of the SMC5-SMC6 complex.</text>
</comment>
<gene>
    <name evidence="9" type="ORF">RchiOBHm_Chr5g0080501</name>
</gene>